<proteinExistence type="inferred from homology"/>
<evidence type="ECO:0000313" key="12">
    <source>
        <dbReference type="Proteomes" id="UP000703822"/>
    </source>
</evidence>
<keyword evidence="7" id="KW-0234">DNA repair</keyword>
<dbReference type="InterPro" id="IPR036388">
    <property type="entry name" value="WH-like_DNA-bd_sf"/>
</dbReference>
<dbReference type="GO" id="GO:0006281">
    <property type="term" value="P:DNA repair"/>
    <property type="evidence" value="ECO:0007669"/>
    <property type="project" value="UniProtKB-KW"/>
</dbReference>
<keyword evidence="5" id="KW-0808">Transferase</keyword>
<evidence type="ECO:0000256" key="7">
    <source>
        <dbReference type="ARBA" id="ARBA00023204"/>
    </source>
</evidence>
<dbReference type="InterPro" id="IPR014048">
    <property type="entry name" value="MethylDNA_cys_MeTrfase_DNA-bd"/>
</dbReference>
<evidence type="ECO:0000256" key="4">
    <source>
        <dbReference type="ARBA" id="ARBA00022603"/>
    </source>
</evidence>
<dbReference type="Gene3D" id="3.30.160.70">
    <property type="entry name" value="Methylated DNA-protein cysteine methyltransferase domain"/>
    <property type="match status" value="1"/>
</dbReference>
<dbReference type="InterPro" id="IPR001497">
    <property type="entry name" value="MethylDNA_cys_MeTrfase_AS"/>
</dbReference>
<sequence>MYYRQYYVSPIGRLSLVAGEEVLYGIWLKGQNHFQSGFKEEELADTSNPILEVTKKWLQAYFKGENPSPDDLPLAERGTAFQQRVWLALSEIPMGQIRTYGQIGKATSCQSAQAVGTAVGKNPWLILVPCHRVLPSSGRIGKYAAGEEAKRFLLQLEGIRFDHP</sequence>
<name>A0A3S4LMI2_STRVE</name>
<dbReference type="PROSITE" id="PS00374">
    <property type="entry name" value="MGMT"/>
    <property type="match status" value="1"/>
</dbReference>
<dbReference type="FunFam" id="1.10.10.10:FF:000214">
    <property type="entry name" value="Methylated-DNA--protein-cysteine methyltransferase"/>
    <property type="match status" value="1"/>
</dbReference>
<evidence type="ECO:0000259" key="9">
    <source>
        <dbReference type="Pfam" id="PF01035"/>
    </source>
</evidence>
<dbReference type="CDD" id="cd06445">
    <property type="entry name" value="ATase"/>
    <property type="match status" value="1"/>
</dbReference>
<accession>A0A3S4LMI2</accession>
<dbReference type="InterPro" id="IPR008332">
    <property type="entry name" value="MethylG_MeTrfase_N"/>
</dbReference>
<reference evidence="11" key="1">
    <citation type="submission" date="2021-05" db="EMBL/GenBank/DDBJ databases">
        <title>Infant gut strain persistence is associated with maternal origin, phylogeny, and functional potential including surface adhesion and iron acquisition.</title>
        <authorList>
            <person name="Lou Y.C."/>
        </authorList>
    </citation>
    <scope>NUCLEOTIDE SEQUENCE</scope>
    <source>
        <strain evidence="11">L3_122_031G1_dasL3_122_031G1_maxbin2.maxbin.025s ta_sub</strain>
    </source>
</reference>
<dbReference type="EMBL" id="JAHAGS010000225">
    <property type="protein sequence ID" value="MBS6098356.1"/>
    <property type="molecule type" value="Genomic_DNA"/>
</dbReference>
<keyword evidence="6" id="KW-0227">DNA damage</keyword>
<evidence type="ECO:0000256" key="8">
    <source>
        <dbReference type="ARBA" id="ARBA00049348"/>
    </source>
</evidence>
<dbReference type="GO" id="GO:0003908">
    <property type="term" value="F:methylated-DNA-[protein]-cysteine S-methyltransferase activity"/>
    <property type="evidence" value="ECO:0007669"/>
    <property type="project" value="UniProtKB-EC"/>
</dbReference>
<dbReference type="Gene3D" id="1.10.10.10">
    <property type="entry name" value="Winged helix-like DNA-binding domain superfamily/Winged helix DNA-binding domain"/>
    <property type="match status" value="1"/>
</dbReference>
<dbReference type="NCBIfam" id="TIGR00589">
    <property type="entry name" value="ogt"/>
    <property type="match status" value="1"/>
</dbReference>
<dbReference type="SUPFAM" id="SSF46767">
    <property type="entry name" value="Methylated DNA-protein cysteine methyltransferase, C-terminal domain"/>
    <property type="match status" value="1"/>
</dbReference>
<dbReference type="RefSeq" id="WP_126429891.1">
    <property type="nucleotide sequence ID" value="NZ_CAJLUV010000003.1"/>
</dbReference>
<dbReference type="Pfam" id="PF02870">
    <property type="entry name" value="Methyltransf_1N"/>
    <property type="match status" value="1"/>
</dbReference>
<dbReference type="Pfam" id="PF01035">
    <property type="entry name" value="DNA_binding_1"/>
    <property type="match status" value="1"/>
</dbReference>
<evidence type="ECO:0000256" key="5">
    <source>
        <dbReference type="ARBA" id="ARBA00022679"/>
    </source>
</evidence>
<evidence type="ECO:0000256" key="1">
    <source>
        <dbReference type="ARBA" id="ARBA00001286"/>
    </source>
</evidence>
<comment type="catalytic activity">
    <reaction evidence="1">
        <text>a 4-O-methyl-thymidine in DNA + L-cysteinyl-[protein] = a thymidine in DNA + S-methyl-L-cysteinyl-[protein]</text>
        <dbReference type="Rhea" id="RHEA:53428"/>
        <dbReference type="Rhea" id="RHEA-COMP:10131"/>
        <dbReference type="Rhea" id="RHEA-COMP:10132"/>
        <dbReference type="Rhea" id="RHEA-COMP:13555"/>
        <dbReference type="Rhea" id="RHEA-COMP:13556"/>
        <dbReference type="ChEBI" id="CHEBI:29950"/>
        <dbReference type="ChEBI" id="CHEBI:82612"/>
        <dbReference type="ChEBI" id="CHEBI:137386"/>
        <dbReference type="ChEBI" id="CHEBI:137387"/>
        <dbReference type="EC" id="2.1.1.63"/>
    </reaction>
</comment>
<organism evidence="11 12">
    <name type="scientific">Streptococcus vestibularis</name>
    <dbReference type="NCBI Taxonomy" id="1343"/>
    <lineage>
        <taxon>Bacteria</taxon>
        <taxon>Bacillati</taxon>
        <taxon>Bacillota</taxon>
        <taxon>Bacilli</taxon>
        <taxon>Lactobacillales</taxon>
        <taxon>Streptococcaceae</taxon>
        <taxon>Streptococcus</taxon>
    </lineage>
</organism>
<comment type="caution">
    <text evidence="11">The sequence shown here is derived from an EMBL/GenBank/DDBJ whole genome shotgun (WGS) entry which is preliminary data.</text>
</comment>
<gene>
    <name evidence="11" type="ORF">KH901_07925</name>
</gene>
<evidence type="ECO:0000256" key="6">
    <source>
        <dbReference type="ARBA" id="ARBA00022763"/>
    </source>
</evidence>
<dbReference type="GO" id="GO:0032259">
    <property type="term" value="P:methylation"/>
    <property type="evidence" value="ECO:0007669"/>
    <property type="project" value="UniProtKB-KW"/>
</dbReference>
<dbReference type="PANTHER" id="PTHR10815:SF5">
    <property type="entry name" value="METHYLATED-DNA--PROTEIN-CYSTEINE METHYLTRANSFERASE"/>
    <property type="match status" value="1"/>
</dbReference>
<evidence type="ECO:0000256" key="2">
    <source>
        <dbReference type="ARBA" id="ARBA00008711"/>
    </source>
</evidence>
<dbReference type="AlphaFoldDB" id="A0A3S4LMI2"/>
<feature type="domain" description="Methylated-DNA-[protein]-cysteine S-methyltransferase DNA binding" evidence="9">
    <location>
        <begin position="80"/>
        <end position="159"/>
    </location>
</feature>
<dbReference type="GeneID" id="61565428"/>
<dbReference type="InterPro" id="IPR036217">
    <property type="entry name" value="MethylDNA_cys_MeTrfase_DNAb"/>
</dbReference>
<dbReference type="Proteomes" id="UP000703822">
    <property type="component" value="Unassembled WGS sequence"/>
</dbReference>
<dbReference type="PANTHER" id="PTHR10815">
    <property type="entry name" value="METHYLATED-DNA--PROTEIN-CYSTEINE METHYLTRANSFERASE"/>
    <property type="match status" value="1"/>
</dbReference>
<evidence type="ECO:0000256" key="3">
    <source>
        <dbReference type="ARBA" id="ARBA00011918"/>
    </source>
</evidence>
<comment type="catalytic activity">
    <reaction evidence="8">
        <text>a 6-O-methyl-2'-deoxyguanosine in DNA + L-cysteinyl-[protein] = S-methyl-L-cysteinyl-[protein] + a 2'-deoxyguanosine in DNA</text>
        <dbReference type="Rhea" id="RHEA:24000"/>
        <dbReference type="Rhea" id="RHEA-COMP:10131"/>
        <dbReference type="Rhea" id="RHEA-COMP:10132"/>
        <dbReference type="Rhea" id="RHEA-COMP:11367"/>
        <dbReference type="Rhea" id="RHEA-COMP:11368"/>
        <dbReference type="ChEBI" id="CHEBI:29950"/>
        <dbReference type="ChEBI" id="CHEBI:82612"/>
        <dbReference type="ChEBI" id="CHEBI:85445"/>
        <dbReference type="ChEBI" id="CHEBI:85448"/>
        <dbReference type="EC" id="2.1.1.63"/>
    </reaction>
</comment>
<protein>
    <recommendedName>
        <fullName evidence="3">methylated-DNA--[protein]-cysteine S-methyltransferase</fullName>
        <ecNumber evidence="3">2.1.1.63</ecNumber>
    </recommendedName>
</protein>
<evidence type="ECO:0000259" key="10">
    <source>
        <dbReference type="Pfam" id="PF02870"/>
    </source>
</evidence>
<keyword evidence="4" id="KW-0489">Methyltransferase</keyword>
<feature type="domain" description="Methylguanine DNA methyltransferase ribonuclease-like" evidence="10">
    <location>
        <begin position="3"/>
        <end position="74"/>
    </location>
</feature>
<dbReference type="SUPFAM" id="SSF53155">
    <property type="entry name" value="Methylated DNA-protein cysteine methyltransferase domain"/>
    <property type="match status" value="1"/>
</dbReference>
<evidence type="ECO:0000313" key="11">
    <source>
        <dbReference type="EMBL" id="MBS6098356.1"/>
    </source>
</evidence>
<dbReference type="EC" id="2.1.1.63" evidence="3"/>
<comment type="similarity">
    <text evidence="2">Belongs to the MGMT family.</text>
</comment>
<dbReference type="InterPro" id="IPR036631">
    <property type="entry name" value="MGMT_N_sf"/>
</dbReference>